<dbReference type="GeneID" id="100368086"/>
<feature type="non-terminal residue" evidence="3">
    <location>
        <position position="363"/>
    </location>
</feature>
<feature type="coiled-coil region" evidence="1">
    <location>
        <begin position="171"/>
        <end position="282"/>
    </location>
</feature>
<reference evidence="3" key="1">
    <citation type="submission" date="2025-08" db="UniProtKB">
        <authorList>
            <consortium name="RefSeq"/>
        </authorList>
    </citation>
    <scope>IDENTIFICATION</scope>
    <source>
        <tissue evidence="3">Testes</tissue>
    </source>
</reference>
<feature type="coiled-coil region" evidence="1">
    <location>
        <begin position="87"/>
        <end position="142"/>
    </location>
</feature>
<name>A0ABM0MPM8_SACKO</name>
<keyword evidence="1" id="KW-0175">Coiled coil</keyword>
<sequence length="363" mass="42437">MAAGEVDFLRDQVHRLNVILSQYQEKYLTLDEDDKREFWDLQTKVDHLVGENRRLHEDLRSSVESRLRETQPLSANEVDQLNEENVLHNLQQQVQLITQERDSAKEMLASNIKELDKVRHDLQEARNEAQFKAANYQLIQERSSQVLTQNQKLLSDNQKLEVATQHFQTTLNAQSAEVDQLRDHLQQSRAEHRAVNLQLHEMKKVLDQLKQEMMRKDGETSQAVGREYAADSRLTQLQASLMEMENQISNLHFENKKLQSENKELEEKFNILQTKGGDAEKREYDATMQVRESVQLVENAILEKDQAVIREQQKSQELHRLQEALSKLINEAGLRTKQEVEHVRKQCNNNIAKLMEEIQALEM</sequence>
<feature type="coiled-coil region" evidence="1">
    <location>
        <begin position="311"/>
        <end position="357"/>
    </location>
</feature>
<gene>
    <name evidence="3" type="primary">LOC100368086</name>
</gene>
<dbReference type="PANTHER" id="PTHR35970:SF1">
    <property type="entry name" value="SODIUM CHANNEL AND CLATHRIN LINKER 1"/>
    <property type="match status" value="1"/>
</dbReference>
<protein>
    <submittedName>
        <fullName evidence="3">Sodium channel and clathrin linker 1-like</fullName>
    </submittedName>
</protein>
<dbReference type="InterPro" id="IPR038911">
    <property type="entry name" value="SCLT1"/>
</dbReference>
<organism evidence="2 3">
    <name type="scientific">Saccoglossus kowalevskii</name>
    <name type="common">Acorn worm</name>
    <dbReference type="NCBI Taxonomy" id="10224"/>
    <lineage>
        <taxon>Eukaryota</taxon>
        <taxon>Metazoa</taxon>
        <taxon>Hemichordata</taxon>
        <taxon>Enteropneusta</taxon>
        <taxon>Harrimaniidae</taxon>
        <taxon>Saccoglossus</taxon>
    </lineage>
</organism>
<dbReference type="PANTHER" id="PTHR35970">
    <property type="entry name" value="SODIUM CHANNEL AND CLATHRIN LINKER 1"/>
    <property type="match status" value="1"/>
</dbReference>
<evidence type="ECO:0000313" key="3">
    <source>
        <dbReference type="RefSeq" id="XP_006821969.1"/>
    </source>
</evidence>
<proteinExistence type="predicted"/>
<dbReference type="Proteomes" id="UP000694865">
    <property type="component" value="Unplaced"/>
</dbReference>
<evidence type="ECO:0000256" key="1">
    <source>
        <dbReference type="SAM" id="Coils"/>
    </source>
</evidence>
<keyword evidence="2" id="KW-1185">Reference proteome</keyword>
<evidence type="ECO:0000313" key="2">
    <source>
        <dbReference type="Proteomes" id="UP000694865"/>
    </source>
</evidence>
<dbReference type="RefSeq" id="XP_006821969.1">
    <property type="nucleotide sequence ID" value="XM_006821906.1"/>
</dbReference>
<accession>A0ABM0MPM8</accession>